<dbReference type="SMART" id="SM00344">
    <property type="entry name" value="HTH_ASNC"/>
    <property type="match status" value="1"/>
</dbReference>
<dbReference type="InterPro" id="IPR036388">
    <property type="entry name" value="WH-like_DNA-bd_sf"/>
</dbReference>
<dbReference type="InterPro" id="IPR036390">
    <property type="entry name" value="WH_DNA-bd_sf"/>
</dbReference>
<dbReference type="PANTHER" id="PTHR30154:SF54">
    <property type="entry name" value="POSSIBLE TRANSCRIPTIONAL REGULATORY PROTEIN (PROBABLY LRP_ASNC-FAMILY)"/>
    <property type="match status" value="1"/>
</dbReference>
<dbReference type="PROSITE" id="PS50956">
    <property type="entry name" value="HTH_ASNC_2"/>
    <property type="match status" value="1"/>
</dbReference>
<keyword evidence="2 5" id="KW-0238">DNA-binding</keyword>
<accession>A0A1H1VA60</accession>
<dbReference type="Gene3D" id="1.10.10.10">
    <property type="entry name" value="Winged helix-like DNA-binding domain superfamily/Winged helix DNA-binding domain"/>
    <property type="match status" value="1"/>
</dbReference>
<dbReference type="InterPro" id="IPR011008">
    <property type="entry name" value="Dimeric_a/b-barrel"/>
</dbReference>
<evidence type="ECO:0000313" key="5">
    <source>
        <dbReference type="EMBL" id="SDS81637.1"/>
    </source>
</evidence>
<dbReference type="EMBL" id="LT629757">
    <property type="protein sequence ID" value="SDS81637.1"/>
    <property type="molecule type" value="Genomic_DNA"/>
</dbReference>
<dbReference type="CDD" id="cd00090">
    <property type="entry name" value="HTH_ARSR"/>
    <property type="match status" value="1"/>
</dbReference>
<dbReference type="Gene3D" id="3.30.70.920">
    <property type="match status" value="1"/>
</dbReference>
<dbReference type="PRINTS" id="PR00033">
    <property type="entry name" value="HTHASNC"/>
</dbReference>
<evidence type="ECO:0000259" key="4">
    <source>
        <dbReference type="PROSITE" id="PS50956"/>
    </source>
</evidence>
<dbReference type="AlphaFoldDB" id="A0A1H1VA60"/>
<dbReference type="Pfam" id="PF13404">
    <property type="entry name" value="HTH_AsnC-type"/>
    <property type="match status" value="1"/>
</dbReference>
<feature type="domain" description="HTH asnC-type" evidence="4">
    <location>
        <begin position="16"/>
        <end position="77"/>
    </location>
</feature>
<dbReference type="SUPFAM" id="SSF46785">
    <property type="entry name" value="Winged helix' DNA-binding domain"/>
    <property type="match status" value="1"/>
</dbReference>
<evidence type="ECO:0000313" key="6">
    <source>
        <dbReference type="Proteomes" id="UP000198859"/>
    </source>
</evidence>
<reference evidence="6" key="1">
    <citation type="submission" date="2016-10" db="EMBL/GenBank/DDBJ databases">
        <authorList>
            <person name="Varghese N."/>
            <person name="Submissions S."/>
        </authorList>
    </citation>
    <scope>NUCLEOTIDE SEQUENCE [LARGE SCALE GENOMIC DNA]</scope>
    <source>
        <strain evidence="6">DSM 22127</strain>
    </source>
</reference>
<dbReference type="InterPro" id="IPR011991">
    <property type="entry name" value="ArsR-like_HTH"/>
</dbReference>
<evidence type="ECO:0000256" key="1">
    <source>
        <dbReference type="ARBA" id="ARBA00023015"/>
    </source>
</evidence>
<dbReference type="InterPro" id="IPR000485">
    <property type="entry name" value="AsnC-type_HTH_dom"/>
</dbReference>
<dbReference type="OrthoDB" id="4411089at2"/>
<dbReference type="GO" id="GO:0005829">
    <property type="term" value="C:cytosol"/>
    <property type="evidence" value="ECO:0007669"/>
    <property type="project" value="TreeGrafter"/>
</dbReference>
<dbReference type="GO" id="GO:0043565">
    <property type="term" value="F:sequence-specific DNA binding"/>
    <property type="evidence" value="ECO:0007669"/>
    <property type="project" value="InterPro"/>
</dbReference>
<evidence type="ECO:0000256" key="3">
    <source>
        <dbReference type="ARBA" id="ARBA00023163"/>
    </source>
</evidence>
<dbReference type="InterPro" id="IPR019887">
    <property type="entry name" value="Tscrpt_reg_AsnC/Lrp_C"/>
</dbReference>
<dbReference type="Pfam" id="PF01037">
    <property type="entry name" value="AsnC_trans_reg"/>
    <property type="match status" value="1"/>
</dbReference>
<keyword evidence="6" id="KW-1185">Reference proteome</keyword>
<organism evidence="5 6">
    <name type="scientific">Nocardioides scoriae</name>
    <dbReference type="NCBI Taxonomy" id="642780"/>
    <lineage>
        <taxon>Bacteria</taxon>
        <taxon>Bacillati</taxon>
        <taxon>Actinomycetota</taxon>
        <taxon>Actinomycetes</taxon>
        <taxon>Propionibacteriales</taxon>
        <taxon>Nocardioidaceae</taxon>
        <taxon>Nocardioides</taxon>
    </lineage>
</organism>
<gene>
    <name evidence="5" type="ORF">SAMN04488570_2767</name>
</gene>
<keyword evidence="1" id="KW-0805">Transcription regulation</keyword>
<dbReference type="Proteomes" id="UP000198859">
    <property type="component" value="Chromosome I"/>
</dbReference>
<dbReference type="STRING" id="642780.SAMN04488570_2767"/>
<dbReference type="RefSeq" id="WP_091730708.1">
    <property type="nucleotide sequence ID" value="NZ_LT629757.1"/>
</dbReference>
<sequence>MNNVRRSVSAPREVELDDVDRELLRLLIQDARTPNSTLAQRVGIAPSTCLMRVRRLQEAGVLLGFQAVVSPEALGLQLQAIVSVRLHGHARAQIGDVGARLAALPGVLNVYFLAGVNDFQLHVAARSAEELRDLVVTHLSGSRDIASTETNLIFEHIGNGSPVV</sequence>
<protein>
    <submittedName>
        <fullName evidence="5">DNA-binding transcriptional regulator, Lrp family</fullName>
    </submittedName>
</protein>
<proteinExistence type="predicted"/>
<dbReference type="SUPFAM" id="SSF54909">
    <property type="entry name" value="Dimeric alpha+beta barrel"/>
    <property type="match status" value="1"/>
</dbReference>
<dbReference type="InterPro" id="IPR019888">
    <property type="entry name" value="Tscrpt_reg_AsnC-like"/>
</dbReference>
<dbReference type="PANTHER" id="PTHR30154">
    <property type="entry name" value="LEUCINE-RESPONSIVE REGULATORY PROTEIN"/>
    <property type="match status" value="1"/>
</dbReference>
<keyword evidence="3" id="KW-0804">Transcription</keyword>
<evidence type="ECO:0000256" key="2">
    <source>
        <dbReference type="ARBA" id="ARBA00023125"/>
    </source>
</evidence>
<name>A0A1H1VA60_9ACTN</name>
<dbReference type="GO" id="GO:0043200">
    <property type="term" value="P:response to amino acid"/>
    <property type="evidence" value="ECO:0007669"/>
    <property type="project" value="TreeGrafter"/>
</dbReference>